<evidence type="ECO:0000256" key="1">
    <source>
        <dbReference type="SAM" id="Phobius"/>
    </source>
</evidence>
<dbReference type="PIR" id="D87428">
    <property type="entry name" value="D87428"/>
</dbReference>
<reference evidence="2 3" key="1">
    <citation type="journal article" date="2001" name="Proc. Natl. Acad. Sci. U.S.A.">
        <title>Complete genome sequence of Caulobacter crescentus.</title>
        <authorList>
            <person name="Nierman W.C."/>
            <person name="Feldblyum T.V."/>
            <person name="Laub M.T."/>
            <person name="Paulsen I.T."/>
            <person name="Nelson K.E."/>
            <person name="Eisen J.A."/>
            <person name="Heidelberg J.F."/>
            <person name="Alley M.R."/>
            <person name="Ohta N."/>
            <person name="Maddock J.R."/>
            <person name="Potocka I."/>
            <person name="Nelson W.C."/>
            <person name="Newton A."/>
            <person name="Stephens C."/>
            <person name="Phadke N.D."/>
            <person name="Ely B."/>
            <person name="DeBoy R.T."/>
            <person name="Dodson R.J."/>
            <person name="Durkin A.S."/>
            <person name="Gwinn M.L."/>
            <person name="Haft D.H."/>
            <person name="Kolonay J.F."/>
            <person name="Smit J."/>
            <person name="Craven M.B."/>
            <person name="Khouri H."/>
            <person name="Shetty J."/>
            <person name="Berry K."/>
            <person name="Utterback T."/>
            <person name="Tran K."/>
            <person name="Wolf A."/>
            <person name="Vamathevan J."/>
            <person name="Ermolaeva M."/>
            <person name="White O."/>
            <person name="Salzberg S.L."/>
            <person name="Venter J.C."/>
            <person name="Shapiro L."/>
            <person name="Fraser C.M."/>
        </authorList>
    </citation>
    <scope>NUCLEOTIDE SEQUENCE [LARGE SCALE GENOMIC DNA]</scope>
    <source>
        <strain evidence="3">ATCC 19089 / CB15</strain>
    </source>
</reference>
<gene>
    <name evidence="2" type="ordered locus">CC_1443</name>
</gene>
<sequence>MRLSPRPGRSRLDDRPPVVNLNGNKLRGDASVLDKALLIQLGGSVVAVALLVAFAGWLGVARATPPLDPAAAKALLDIEFPDHQPQATWIAADGAGVIARDGDLALVLYRRGDGYVARDLPWSAVAALKPAAGRLTVRVSDARPTFAVNDDAWPPKELA</sequence>
<dbReference type="AlphaFoldDB" id="Q9A8B1"/>
<keyword evidence="3" id="KW-1185">Reference proteome</keyword>
<dbReference type="EnsemblBacteria" id="AAK23424">
    <property type="protein sequence ID" value="AAK23424"/>
    <property type="gene ID" value="CC_1443"/>
</dbReference>
<evidence type="ECO:0000313" key="2">
    <source>
        <dbReference type="EMBL" id="AAK23424.1"/>
    </source>
</evidence>
<proteinExistence type="predicted"/>
<organism evidence="2 3">
    <name type="scientific">Caulobacter vibrioides (strain ATCC 19089 / CIP 103742 / CB 15)</name>
    <name type="common">Caulobacter crescentus</name>
    <dbReference type="NCBI Taxonomy" id="190650"/>
    <lineage>
        <taxon>Bacteria</taxon>
        <taxon>Pseudomonadati</taxon>
        <taxon>Pseudomonadota</taxon>
        <taxon>Alphaproteobacteria</taxon>
        <taxon>Caulobacterales</taxon>
        <taxon>Caulobacteraceae</taxon>
        <taxon>Caulobacter</taxon>
    </lineage>
</organism>
<keyword evidence="1" id="KW-1133">Transmembrane helix</keyword>
<dbReference type="BioCyc" id="CAULO:CC1443-MONOMER"/>
<name>Q9A8B1_CAUVC</name>
<keyword evidence="1" id="KW-0812">Transmembrane</keyword>
<dbReference type="PATRIC" id="fig|190650.5.peg.1469"/>
<feature type="transmembrane region" description="Helical" evidence="1">
    <location>
        <begin position="37"/>
        <end position="60"/>
    </location>
</feature>
<dbReference type="EMBL" id="AE005673">
    <property type="protein sequence ID" value="AAK23424.1"/>
    <property type="molecule type" value="Genomic_DNA"/>
</dbReference>
<dbReference type="eggNOG" id="ENOG50347C8">
    <property type="taxonomic scope" value="Bacteria"/>
</dbReference>
<dbReference type="Proteomes" id="UP000001816">
    <property type="component" value="Chromosome"/>
</dbReference>
<protein>
    <submittedName>
        <fullName evidence="2">Uncharacterized protein</fullName>
    </submittedName>
</protein>
<dbReference type="HOGENOM" id="CLU_140215_0_0_5"/>
<accession>Q9A8B1</accession>
<dbReference type="KEGG" id="ccr:CC_1443"/>
<keyword evidence="1" id="KW-0472">Membrane</keyword>
<dbReference type="STRING" id="190650.CC_1443"/>
<evidence type="ECO:0000313" key="3">
    <source>
        <dbReference type="Proteomes" id="UP000001816"/>
    </source>
</evidence>